<name>A0A2J4JS06_9FIRM</name>
<accession>A0A2J4JS06</accession>
<dbReference type="Proteomes" id="UP000221015">
    <property type="component" value="Unassembled WGS sequence"/>
</dbReference>
<dbReference type="EMBL" id="NMTS02000001">
    <property type="protein sequence ID" value="PLK30643.1"/>
    <property type="molecule type" value="Genomic_DNA"/>
</dbReference>
<organism evidence="1 2">
    <name type="scientific">Faecalibacterium prausnitzii</name>
    <dbReference type="NCBI Taxonomy" id="853"/>
    <lineage>
        <taxon>Bacteria</taxon>
        <taxon>Bacillati</taxon>
        <taxon>Bacillota</taxon>
        <taxon>Clostridia</taxon>
        <taxon>Eubacteriales</taxon>
        <taxon>Oscillospiraceae</taxon>
        <taxon>Faecalibacterium</taxon>
    </lineage>
</organism>
<gene>
    <name evidence="1" type="ORF">CGS50_003245</name>
</gene>
<protein>
    <recommendedName>
        <fullName evidence="3">DUF3168 domain-containing protein</fullName>
    </recommendedName>
</protein>
<comment type="caution">
    <text evidence="1">The sequence shown here is derived from an EMBL/GenBank/DDBJ whole genome shotgun (WGS) entry which is preliminary data.</text>
</comment>
<evidence type="ECO:0000313" key="1">
    <source>
        <dbReference type="EMBL" id="PLK30643.1"/>
    </source>
</evidence>
<evidence type="ECO:0008006" key="3">
    <source>
        <dbReference type="Google" id="ProtNLM"/>
    </source>
</evidence>
<evidence type="ECO:0000313" key="2">
    <source>
        <dbReference type="Proteomes" id="UP000221015"/>
    </source>
</evidence>
<reference evidence="1 2" key="1">
    <citation type="journal article" date="2017" name="Front. Microbiol.">
        <title>New Insights into the Diversity of the Genus Faecalibacterium.</title>
        <authorList>
            <person name="Benevides L."/>
            <person name="Burman S."/>
            <person name="Martin R."/>
            <person name="Robert V."/>
            <person name="Thomas M."/>
            <person name="Miquel S."/>
            <person name="Chain F."/>
            <person name="Sokol H."/>
            <person name="Bermudez-Humaran L.G."/>
            <person name="Morrison M."/>
            <person name="Langella P."/>
            <person name="Azevedo V.A."/>
            <person name="Chatel J.M."/>
            <person name="Soares S."/>
        </authorList>
    </citation>
    <scope>NUCLEOTIDE SEQUENCE [LARGE SCALE GENOMIC DNA]</scope>
    <source>
        <strain evidence="1 2">CNCM I 4542</strain>
    </source>
</reference>
<dbReference type="AlphaFoldDB" id="A0A2J4JS06"/>
<dbReference type="RefSeq" id="WP_101956486.1">
    <property type="nucleotide sequence ID" value="NZ_NMTS02000001.1"/>
</dbReference>
<proteinExistence type="predicted"/>
<sequence length="110" mass="12823">MATKLSERRSALDALLRSIVKQRCGSENVYYQPPANLRMKYPCICYKLEKIRSPKADDRVYRQTFHYSVTVIDTKPDSEMTAAMGLLAKASHDRHFISDNLYHDVFSVWY</sequence>